<reference evidence="2" key="1">
    <citation type="submission" date="2019-08" db="EMBL/GenBank/DDBJ databases">
        <authorList>
            <person name="Kucharzyk K."/>
            <person name="Murdoch R.W."/>
            <person name="Higgins S."/>
            <person name="Loffler F."/>
        </authorList>
    </citation>
    <scope>NUCLEOTIDE SEQUENCE</scope>
</reference>
<evidence type="ECO:0000313" key="2">
    <source>
        <dbReference type="EMBL" id="MPM77249.1"/>
    </source>
</evidence>
<comment type="caution">
    <text evidence="2">The sequence shown here is derived from an EMBL/GenBank/DDBJ whole genome shotgun (WGS) entry which is preliminary data.</text>
</comment>
<dbReference type="Pfam" id="PF19778">
    <property type="entry name" value="RE_endonuc"/>
    <property type="match status" value="1"/>
</dbReference>
<dbReference type="EMBL" id="VSSQ01027816">
    <property type="protein sequence ID" value="MPM77249.1"/>
    <property type="molecule type" value="Genomic_DNA"/>
</dbReference>
<proteinExistence type="predicted"/>
<accession>A0A645CJY2</accession>
<organism evidence="2">
    <name type="scientific">bioreactor metagenome</name>
    <dbReference type="NCBI Taxonomy" id="1076179"/>
    <lineage>
        <taxon>unclassified sequences</taxon>
        <taxon>metagenomes</taxon>
        <taxon>ecological metagenomes</taxon>
    </lineage>
</organism>
<protein>
    <recommendedName>
        <fullName evidence="1">Type III restriction enzyme C-terminal endonuclease domain-containing protein</fullName>
    </recommendedName>
</protein>
<dbReference type="InterPro" id="IPR045572">
    <property type="entry name" value="RE_endonuc_C"/>
</dbReference>
<dbReference type="GO" id="GO:0015668">
    <property type="term" value="F:type III site-specific deoxyribonuclease activity"/>
    <property type="evidence" value="ECO:0007669"/>
    <property type="project" value="InterPro"/>
</dbReference>
<name>A0A645CJY2_9ZZZZ</name>
<sequence>MRLNKQVMVSKEFLELWNKIKQKTAYRVKIDTDTLIENCVKALREMPSIPKTRLISQTADIHIEKAGIYHTEREMRTTDIENAYQVLPDVITDISDETLLTPATINEILVHSGRCGDFLNNPEAFLEKATEIIKNNRHALAIDGISYIKLDGKEYYVQEIFDTAELIANLDRNAVKVEHSVYDYIVYDSNTIERPFAVALDNDPDVKMFFKIPDRFKIETPIGTYNPDWAVYLTKNGEEKLYFILETKGSTSFMDLRTKEQLKIHCGKQHFKALENGVELRLATNWGALKATL</sequence>
<dbReference type="AlphaFoldDB" id="A0A645CJY2"/>
<evidence type="ECO:0000259" key="1">
    <source>
        <dbReference type="Pfam" id="PF19778"/>
    </source>
</evidence>
<gene>
    <name evidence="2" type="ORF">SDC9_124249</name>
</gene>
<feature type="domain" description="Type III restriction enzyme C-terminal endonuclease" evidence="1">
    <location>
        <begin position="178"/>
        <end position="281"/>
    </location>
</feature>